<keyword evidence="4" id="KW-1185">Reference proteome</keyword>
<feature type="compositionally biased region" description="Polar residues" evidence="1">
    <location>
        <begin position="239"/>
        <end position="274"/>
    </location>
</feature>
<dbReference type="SUPFAM" id="SSF56219">
    <property type="entry name" value="DNase I-like"/>
    <property type="match status" value="1"/>
</dbReference>
<organism evidence="3 4">
    <name type="scientific">Stichopus japonicus</name>
    <name type="common">Sea cucumber</name>
    <dbReference type="NCBI Taxonomy" id="307972"/>
    <lineage>
        <taxon>Eukaryota</taxon>
        <taxon>Metazoa</taxon>
        <taxon>Echinodermata</taxon>
        <taxon>Eleutherozoa</taxon>
        <taxon>Echinozoa</taxon>
        <taxon>Holothuroidea</taxon>
        <taxon>Aspidochirotacea</taxon>
        <taxon>Aspidochirotida</taxon>
        <taxon>Stichopodidae</taxon>
        <taxon>Apostichopus</taxon>
    </lineage>
</organism>
<dbReference type="InterPro" id="IPR036691">
    <property type="entry name" value="Endo/exonu/phosph_ase_sf"/>
</dbReference>
<evidence type="ECO:0000313" key="4">
    <source>
        <dbReference type="Proteomes" id="UP000230750"/>
    </source>
</evidence>
<evidence type="ECO:0000313" key="3">
    <source>
        <dbReference type="EMBL" id="PIK40466.1"/>
    </source>
</evidence>
<feature type="compositionally biased region" description="Polar residues" evidence="1">
    <location>
        <begin position="320"/>
        <end position="331"/>
    </location>
</feature>
<dbReference type="GO" id="GO:0003964">
    <property type="term" value="F:RNA-directed DNA polymerase activity"/>
    <property type="evidence" value="ECO:0007669"/>
    <property type="project" value="UniProtKB-KW"/>
</dbReference>
<gene>
    <name evidence="3" type="ORF">BSL78_22693</name>
</gene>
<evidence type="ECO:0000256" key="1">
    <source>
        <dbReference type="SAM" id="MobiDB-lite"/>
    </source>
</evidence>
<dbReference type="EMBL" id="MRZV01001120">
    <property type="protein sequence ID" value="PIK40466.1"/>
    <property type="molecule type" value="Genomic_DNA"/>
</dbReference>
<keyword evidence="3" id="KW-0695">RNA-directed DNA polymerase</keyword>
<feature type="region of interest" description="Disordered" evidence="1">
    <location>
        <begin position="239"/>
        <end position="275"/>
    </location>
</feature>
<feature type="domain" description="Endonuclease/exonuclease/phosphatase" evidence="2">
    <location>
        <begin position="9"/>
        <end position="159"/>
    </location>
</feature>
<proteinExistence type="predicted"/>
<evidence type="ECO:0000259" key="2">
    <source>
        <dbReference type="Pfam" id="PF03372"/>
    </source>
</evidence>
<dbReference type="OrthoDB" id="7474049at2759"/>
<comment type="caution">
    <text evidence="3">The sequence shown here is derived from an EMBL/GenBank/DDBJ whole genome shotgun (WGS) entry which is preliminary data.</text>
</comment>
<protein>
    <submittedName>
        <fullName evidence="3">Reverse transcriptase</fullName>
    </submittedName>
</protein>
<dbReference type="Pfam" id="PF03372">
    <property type="entry name" value="Exo_endo_phos"/>
    <property type="match status" value="1"/>
</dbReference>
<reference evidence="3 4" key="1">
    <citation type="journal article" date="2017" name="PLoS Biol.">
        <title>The sea cucumber genome provides insights into morphological evolution and visceral regeneration.</title>
        <authorList>
            <person name="Zhang X."/>
            <person name="Sun L."/>
            <person name="Yuan J."/>
            <person name="Sun Y."/>
            <person name="Gao Y."/>
            <person name="Zhang L."/>
            <person name="Li S."/>
            <person name="Dai H."/>
            <person name="Hamel J.F."/>
            <person name="Liu C."/>
            <person name="Yu Y."/>
            <person name="Liu S."/>
            <person name="Lin W."/>
            <person name="Guo K."/>
            <person name="Jin S."/>
            <person name="Xu P."/>
            <person name="Storey K.B."/>
            <person name="Huan P."/>
            <person name="Zhang T."/>
            <person name="Zhou Y."/>
            <person name="Zhang J."/>
            <person name="Lin C."/>
            <person name="Li X."/>
            <person name="Xing L."/>
            <person name="Huo D."/>
            <person name="Sun M."/>
            <person name="Wang L."/>
            <person name="Mercier A."/>
            <person name="Li F."/>
            <person name="Yang H."/>
            <person name="Xiang J."/>
        </authorList>
    </citation>
    <scope>NUCLEOTIDE SEQUENCE [LARGE SCALE GENOMIC DNA]</scope>
    <source>
        <strain evidence="3">Shaxun</strain>
        <tissue evidence="3">Muscle</tissue>
    </source>
</reference>
<dbReference type="Proteomes" id="UP000230750">
    <property type="component" value="Unassembled WGS sequence"/>
</dbReference>
<dbReference type="InterPro" id="IPR005135">
    <property type="entry name" value="Endo/exonuclease/phosphatase"/>
</dbReference>
<feature type="compositionally biased region" description="Polar residues" evidence="1">
    <location>
        <begin position="302"/>
        <end position="313"/>
    </location>
</feature>
<sequence>MDEQRLRIMQFNANSINNKIQEIQDYLNAENIDIACFNETRHKRRPYFADFNIIASQHTNTRGVVIAIRNSIIYSEVSTNQLINNHNQLGGEALAINITFNNGKKVMVLCIYCSPTKAFPHQFLNDISNSTKHIIITGDLNVKHTTLGVAPPTLQENSSSTYSQPATSFASTPVNLQVILQLNTTTKKTVLQPRPNYKEADWSLYRIHIQTNTKNYKNITTIQQIDNAAEEITKVSLTPTQSQFPPSANQKISTPKTYHPPHQTTETTSESIPRSKNADIKAKHNNMKKKITELIRKHKEVSTTTEVNNSPTTKMPKISGRQSTKFSTSNRSTGIFPLLTTRVTLQQQTKKKQKTIRNYFSTVHSIPDKPQYNKNIYKLAHLSNEDTTPPTIHKKMFQMKKTKDMKNTPEITPDDIRNILKHASNTSPGRDGIQYLHLKAAPPILLEALSMIYTASFKIGHIPQIWKSATTIVIQNQAKTTNIQAATDRSASFQSLGNA</sequence>
<feature type="region of interest" description="Disordered" evidence="1">
    <location>
        <begin position="299"/>
        <end position="331"/>
    </location>
</feature>
<keyword evidence="3" id="KW-0548">Nucleotidyltransferase</keyword>
<accession>A0A2G8JXH1</accession>
<keyword evidence="3" id="KW-0808">Transferase</keyword>
<dbReference type="AlphaFoldDB" id="A0A2G8JXH1"/>
<dbReference type="Gene3D" id="3.60.10.10">
    <property type="entry name" value="Endonuclease/exonuclease/phosphatase"/>
    <property type="match status" value="1"/>
</dbReference>
<name>A0A2G8JXH1_STIJA</name>